<name>A0A9P6E4M9_9AGAR</name>
<proteinExistence type="predicted"/>
<evidence type="ECO:0000256" key="1">
    <source>
        <dbReference type="SAM" id="Phobius"/>
    </source>
</evidence>
<evidence type="ECO:0000313" key="2">
    <source>
        <dbReference type="EMBL" id="KAF9522486.1"/>
    </source>
</evidence>
<organism evidence="2 3">
    <name type="scientific">Crepidotus variabilis</name>
    <dbReference type="NCBI Taxonomy" id="179855"/>
    <lineage>
        <taxon>Eukaryota</taxon>
        <taxon>Fungi</taxon>
        <taxon>Dikarya</taxon>
        <taxon>Basidiomycota</taxon>
        <taxon>Agaricomycotina</taxon>
        <taxon>Agaricomycetes</taxon>
        <taxon>Agaricomycetidae</taxon>
        <taxon>Agaricales</taxon>
        <taxon>Agaricineae</taxon>
        <taxon>Crepidotaceae</taxon>
        <taxon>Crepidotus</taxon>
    </lineage>
</organism>
<keyword evidence="3" id="KW-1185">Reference proteome</keyword>
<dbReference type="EMBL" id="MU157944">
    <property type="protein sequence ID" value="KAF9522486.1"/>
    <property type="molecule type" value="Genomic_DNA"/>
</dbReference>
<gene>
    <name evidence="2" type="ORF">CPB83DRAFT_840459</name>
</gene>
<keyword evidence="1" id="KW-0472">Membrane</keyword>
<keyword evidence="1" id="KW-1133">Transmembrane helix</keyword>
<accession>A0A9P6E4M9</accession>
<dbReference type="Proteomes" id="UP000807306">
    <property type="component" value="Unassembled WGS sequence"/>
</dbReference>
<comment type="caution">
    <text evidence="2">The sequence shown here is derived from an EMBL/GenBank/DDBJ whole genome shotgun (WGS) entry which is preliminary data.</text>
</comment>
<sequence length="213" mass="23725">MIVTRRFRQTLTGYGIMSNKIKTYAKKASLQGYGGDVALRPLGESPRMNDPSTSTLFLEILTALVTLSDEDYSLFAVAGRSAFLFSQASQSELCPNIMQQHLKLKQMVILSPGRSSGYLDCRSAKYNIPMNQWRRDRGDIDNSPALDHWSVGIGISVSVAADSSTFRCQWRRERELWRLIGCSSIWLASTGLSVSAFTNSRPFPKLGAKLLHP</sequence>
<keyword evidence="1" id="KW-0812">Transmembrane</keyword>
<dbReference type="AlphaFoldDB" id="A0A9P6E4M9"/>
<protein>
    <submittedName>
        <fullName evidence="2">Uncharacterized protein</fullName>
    </submittedName>
</protein>
<evidence type="ECO:0000313" key="3">
    <source>
        <dbReference type="Proteomes" id="UP000807306"/>
    </source>
</evidence>
<feature type="transmembrane region" description="Helical" evidence="1">
    <location>
        <begin position="176"/>
        <end position="197"/>
    </location>
</feature>
<reference evidence="2" key="1">
    <citation type="submission" date="2020-11" db="EMBL/GenBank/DDBJ databases">
        <authorList>
            <consortium name="DOE Joint Genome Institute"/>
            <person name="Ahrendt S."/>
            <person name="Riley R."/>
            <person name="Andreopoulos W."/>
            <person name="Labutti K."/>
            <person name="Pangilinan J."/>
            <person name="Ruiz-Duenas F.J."/>
            <person name="Barrasa J.M."/>
            <person name="Sanchez-Garcia M."/>
            <person name="Camarero S."/>
            <person name="Miyauchi S."/>
            <person name="Serrano A."/>
            <person name="Linde D."/>
            <person name="Babiker R."/>
            <person name="Drula E."/>
            <person name="Ayuso-Fernandez I."/>
            <person name="Pacheco R."/>
            <person name="Padilla G."/>
            <person name="Ferreira P."/>
            <person name="Barriuso J."/>
            <person name="Kellner H."/>
            <person name="Castanera R."/>
            <person name="Alfaro M."/>
            <person name="Ramirez L."/>
            <person name="Pisabarro A.G."/>
            <person name="Kuo A."/>
            <person name="Tritt A."/>
            <person name="Lipzen A."/>
            <person name="He G."/>
            <person name="Yan M."/>
            <person name="Ng V."/>
            <person name="Cullen D."/>
            <person name="Martin F."/>
            <person name="Rosso M.-N."/>
            <person name="Henrissat B."/>
            <person name="Hibbett D."/>
            <person name="Martinez A.T."/>
            <person name="Grigoriev I.V."/>
        </authorList>
    </citation>
    <scope>NUCLEOTIDE SEQUENCE</scope>
    <source>
        <strain evidence="2">CBS 506.95</strain>
    </source>
</reference>